<dbReference type="Gene3D" id="1.10.10.10">
    <property type="entry name" value="Winged helix-like DNA-binding domain superfamily/Winged helix DNA-binding domain"/>
    <property type="match status" value="1"/>
</dbReference>
<dbReference type="PANTHER" id="PTHR43133">
    <property type="entry name" value="RNA POLYMERASE ECF-TYPE SIGMA FACTO"/>
    <property type="match status" value="1"/>
</dbReference>
<dbReference type="SUPFAM" id="SSF88946">
    <property type="entry name" value="Sigma2 domain of RNA polymerase sigma factors"/>
    <property type="match status" value="1"/>
</dbReference>
<evidence type="ECO:0000259" key="8">
    <source>
        <dbReference type="Pfam" id="PF04545"/>
    </source>
</evidence>
<dbReference type="NCBIfam" id="TIGR02937">
    <property type="entry name" value="sigma70-ECF"/>
    <property type="match status" value="1"/>
</dbReference>
<comment type="caution">
    <text evidence="9">The sequence shown here is derived from an EMBL/GenBank/DDBJ whole genome shotgun (WGS) entry which is preliminary data.</text>
</comment>
<evidence type="ECO:0000259" key="7">
    <source>
        <dbReference type="Pfam" id="PF04542"/>
    </source>
</evidence>
<dbReference type="InterPro" id="IPR036388">
    <property type="entry name" value="WH-like_DNA-bd_sf"/>
</dbReference>
<dbReference type="PANTHER" id="PTHR43133:SF62">
    <property type="entry name" value="RNA POLYMERASE SIGMA FACTOR SIGZ"/>
    <property type="match status" value="1"/>
</dbReference>
<keyword evidence="3 6" id="KW-0731">Sigma factor</keyword>
<evidence type="ECO:0000256" key="6">
    <source>
        <dbReference type="RuleBase" id="RU000716"/>
    </source>
</evidence>
<dbReference type="InterPro" id="IPR014284">
    <property type="entry name" value="RNA_pol_sigma-70_dom"/>
</dbReference>
<proteinExistence type="inferred from homology"/>
<comment type="similarity">
    <text evidence="1 6">Belongs to the sigma-70 factor family. ECF subfamily.</text>
</comment>
<dbReference type="InterPro" id="IPR013324">
    <property type="entry name" value="RNA_pol_sigma_r3/r4-like"/>
</dbReference>
<feature type="domain" description="RNA polymerase sigma-70 region 2" evidence="7">
    <location>
        <begin position="22"/>
        <end position="89"/>
    </location>
</feature>
<evidence type="ECO:0000256" key="5">
    <source>
        <dbReference type="ARBA" id="ARBA00023163"/>
    </source>
</evidence>
<reference evidence="10" key="1">
    <citation type="journal article" date="2019" name="Int. J. Syst. Evol. Microbiol.">
        <title>The Global Catalogue of Microorganisms (GCM) 10K type strain sequencing project: providing services to taxonomists for standard genome sequencing and annotation.</title>
        <authorList>
            <consortium name="The Broad Institute Genomics Platform"/>
            <consortium name="The Broad Institute Genome Sequencing Center for Infectious Disease"/>
            <person name="Wu L."/>
            <person name="Ma J."/>
        </authorList>
    </citation>
    <scope>NUCLEOTIDE SEQUENCE [LARGE SCALE GENOMIC DNA]</scope>
    <source>
        <strain evidence="10">CGMCC 1.12471</strain>
    </source>
</reference>
<dbReference type="InterPro" id="IPR000838">
    <property type="entry name" value="RNA_pol_sigma70_ECF_CS"/>
</dbReference>
<dbReference type="Proteomes" id="UP001597347">
    <property type="component" value="Unassembled WGS sequence"/>
</dbReference>
<feature type="domain" description="RNA polymerase sigma-70 region 4" evidence="8">
    <location>
        <begin position="119"/>
        <end position="166"/>
    </location>
</feature>
<dbReference type="Gene3D" id="1.10.1740.10">
    <property type="match status" value="1"/>
</dbReference>
<sequence length="179" mass="20133">MADDDLARRFAAGDDRALAEAYERWSPLVYTLAVRSLGDVGDAEDVTQRTFVSAWEGRAGFRPERGALGAWLTGIARRRIADAHEARRRLRELAERARGDVEPVAEPDLAERLLVADEIARLDDTAQRVVRLAFYDDLTHAQIAERLDLPLGTVKSHLRRSLQRMRTRLEVTHGAAPRP</sequence>
<evidence type="ECO:0000313" key="9">
    <source>
        <dbReference type="EMBL" id="MFD1721306.1"/>
    </source>
</evidence>
<name>A0ABW4LDB3_9MICO</name>
<evidence type="ECO:0000256" key="3">
    <source>
        <dbReference type="ARBA" id="ARBA00023082"/>
    </source>
</evidence>
<dbReference type="Pfam" id="PF04542">
    <property type="entry name" value="Sigma70_r2"/>
    <property type="match status" value="1"/>
</dbReference>
<evidence type="ECO:0000256" key="1">
    <source>
        <dbReference type="ARBA" id="ARBA00010641"/>
    </source>
</evidence>
<keyword evidence="2 6" id="KW-0805">Transcription regulation</keyword>
<gene>
    <name evidence="9" type="ORF">ACFSBI_07065</name>
</gene>
<keyword evidence="10" id="KW-1185">Reference proteome</keyword>
<keyword evidence="5 6" id="KW-0804">Transcription</keyword>
<accession>A0ABW4LDB3</accession>
<keyword evidence="4 6" id="KW-0238">DNA-binding</keyword>
<dbReference type="CDD" id="cd06171">
    <property type="entry name" value="Sigma70_r4"/>
    <property type="match status" value="1"/>
</dbReference>
<dbReference type="SUPFAM" id="SSF88659">
    <property type="entry name" value="Sigma3 and sigma4 domains of RNA polymerase sigma factors"/>
    <property type="match status" value="1"/>
</dbReference>
<dbReference type="InterPro" id="IPR013325">
    <property type="entry name" value="RNA_pol_sigma_r2"/>
</dbReference>
<dbReference type="EMBL" id="JBHUEA010000008">
    <property type="protein sequence ID" value="MFD1721306.1"/>
    <property type="molecule type" value="Genomic_DNA"/>
</dbReference>
<organism evidence="9 10">
    <name type="scientific">Amnibacterium endophyticum</name>
    <dbReference type="NCBI Taxonomy" id="2109337"/>
    <lineage>
        <taxon>Bacteria</taxon>
        <taxon>Bacillati</taxon>
        <taxon>Actinomycetota</taxon>
        <taxon>Actinomycetes</taxon>
        <taxon>Micrococcales</taxon>
        <taxon>Microbacteriaceae</taxon>
        <taxon>Amnibacterium</taxon>
    </lineage>
</organism>
<evidence type="ECO:0000256" key="4">
    <source>
        <dbReference type="ARBA" id="ARBA00023125"/>
    </source>
</evidence>
<dbReference type="InterPro" id="IPR007627">
    <property type="entry name" value="RNA_pol_sigma70_r2"/>
</dbReference>
<dbReference type="InterPro" id="IPR039425">
    <property type="entry name" value="RNA_pol_sigma-70-like"/>
</dbReference>
<dbReference type="Pfam" id="PF04545">
    <property type="entry name" value="Sigma70_r4"/>
    <property type="match status" value="1"/>
</dbReference>
<dbReference type="InterPro" id="IPR007630">
    <property type="entry name" value="RNA_pol_sigma70_r4"/>
</dbReference>
<evidence type="ECO:0000256" key="2">
    <source>
        <dbReference type="ARBA" id="ARBA00023015"/>
    </source>
</evidence>
<protein>
    <recommendedName>
        <fullName evidence="6">RNA polymerase sigma factor</fullName>
    </recommendedName>
</protein>
<dbReference type="RefSeq" id="WP_377933420.1">
    <property type="nucleotide sequence ID" value="NZ_JBHUEA010000008.1"/>
</dbReference>
<dbReference type="PROSITE" id="PS01063">
    <property type="entry name" value="SIGMA70_ECF"/>
    <property type="match status" value="1"/>
</dbReference>
<evidence type="ECO:0000313" key="10">
    <source>
        <dbReference type="Proteomes" id="UP001597347"/>
    </source>
</evidence>